<dbReference type="SUPFAM" id="SSF53474">
    <property type="entry name" value="alpha/beta-Hydrolases"/>
    <property type="match status" value="1"/>
</dbReference>
<dbReference type="GO" id="GO:0016020">
    <property type="term" value="C:membrane"/>
    <property type="evidence" value="ECO:0007669"/>
    <property type="project" value="TreeGrafter"/>
</dbReference>
<dbReference type="HAMAP" id="MF_01260">
    <property type="entry name" value="Carboxylester"/>
    <property type="match status" value="1"/>
</dbReference>
<dbReference type="Pfam" id="PF00561">
    <property type="entry name" value="Abhydrolase_1"/>
    <property type="match status" value="1"/>
</dbReference>
<dbReference type="EC" id="3.1.1.85" evidence="5"/>
<feature type="binding site" evidence="5">
    <location>
        <position position="235"/>
    </location>
    <ligand>
        <name>substrate</name>
    </ligand>
</feature>
<evidence type="ECO:0000256" key="2">
    <source>
        <dbReference type="ARBA" id="ARBA00022490"/>
    </source>
</evidence>
<organism evidence="7 8">
    <name type="scientific">Buchnera aphidicola</name>
    <name type="common">Brevicoryne brassicae</name>
    <dbReference type="NCBI Taxonomy" id="911343"/>
    <lineage>
        <taxon>Bacteria</taxon>
        <taxon>Pseudomonadati</taxon>
        <taxon>Pseudomonadota</taxon>
        <taxon>Gammaproteobacteria</taxon>
        <taxon>Enterobacterales</taxon>
        <taxon>Erwiniaceae</taxon>
        <taxon>Buchnera</taxon>
    </lineage>
</organism>
<protein>
    <recommendedName>
        <fullName evidence="5">Pimeloyl-[acyl-carrier protein] methyl ester esterase</fullName>
        <ecNumber evidence="5">3.1.1.85</ecNumber>
    </recommendedName>
    <alternativeName>
        <fullName evidence="5">Biotin synthesis protein BioH</fullName>
    </alternativeName>
    <alternativeName>
        <fullName evidence="5">Carboxylesterase BioH</fullName>
    </alternativeName>
</protein>
<feature type="active site" evidence="5">
    <location>
        <position position="235"/>
    </location>
</feature>
<sequence>MKSFYWNTIGEGKINVILLSGWGLHSKIWFFIIKKFQLFFKFYLIDLPGFGKNRMLHPMKIDCIIKILYYYMPKNSIWMGWSMGGLIASKFALSYPKETLAVISVASSPCFIEKKDWPGIKKDIAERFYLDLKKDYYKTINDFLNLQTINLNPYVQDLIILKKILFSEMKPSISFLKNGLEIISSIDLRSDIVFLKVPLLRIYGGLDNLVPKNIAKILDKKWPKTNSIIIKKAAHIPFVSHKKEFCFILWNFLNSF</sequence>
<evidence type="ECO:0000313" key="7">
    <source>
        <dbReference type="EMBL" id="WAI18910.1"/>
    </source>
</evidence>
<evidence type="ECO:0000256" key="1">
    <source>
        <dbReference type="ARBA" id="ARBA00022487"/>
    </source>
</evidence>
<feature type="binding site" evidence="5">
    <location>
        <position position="22"/>
    </location>
    <ligand>
        <name>substrate</name>
    </ligand>
</feature>
<comment type="subunit">
    <text evidence="5">Monomer.</text>
</comment>
<dbReference type="NCBIfam" id="TIGR01738">
    <property type="entry name" value="bioH"/>
    <property type="match status" value="1"/>
</dbReference>
<evidence type="ECO:0000259" key="6">
    <source>
        <dbReference type="Pfam" id="PF00561"/>
    </source>
</evidence>
<dbReference type="PANTHER" id="PTHR43798:SF31">
    <property type="entry name" value="AB HYDROLASE SUPERFAMILY PROTEIN YCLE"/>
    <property type="match status" value="1"/>
</dbReference>
<comment type="subcellular location">
    <subcellularLocation>
        <location evidence="5">Cytoplasm</location>
    </subcellularLocation>
</comment>
<name>A0AAJ5PU01_9GAMM</name>
<dbReference type="EMBL" id="CP113406">
    <property type="protein sequence ID" value="WAI18910.1"/>
    <property type="molecule type" value="Genomic_DNA"/>
</dbReference>
<dbReference type="GO" id="GO:0005737">
    <property type="term" value="C:cytoplasm"/>
    <property type="evidence" value="ECO:0007669"/>
    <property type="project" value="UniProtKB-SubCell"/>
</dbReference>
<keyword evidence="2 5" id="KW-0963">Cytoplasm</keyword>
<dbReference type="InterPro" id="IPR050266">
    <property type="entry name" value="AB_hydrolase_sf"/>
</dbReference>
<comment type="similarity">
    <text evidence="5">Belongs to the AB hydrolase superfamily. Carboxylesterase BioH family.</text>
</comment>
<dbReference type="InterPro" id="IPR000073">
    <property type="entry name" value="AB_hydrolase_1"/>
</dbReference>
<gene>
    <name evidence="5 7" type="primary">bioH</name>
    <name evidence="7" type="ORF">OW720_02810</name>
</gene>
<dbReference type="Proteomes" id="UP001163440">
    <property type="component" value="Chromosome"/>
</dbReference>
<feature type="binding site" evidence="5">
    <location>
        <begin position="82"/>
        <end position="83"/>
    </location>
    <ligand>
        <name>substrate</name>
    </ligand>
</feature>
<dbReference type="AlphaFoldDB" id="A0AAJ5PU01"/>
<keyword evidence="4 5" id="KW-0378">Hydrolase</keyword>
<evidence type="ECO:0000256" key="3">
    <source>
        <dbReference type="ARBA" id="ARBA00022756"/>
    </source>
</evidence>
<dbReference type="GO" id="GO:0009102">
    <property type="term" value="P:biotin biosynthetic process"/>
    <property type="evidence" value="ECO:0007669"/>
    <property type="project" value="UniProtKB-UniRule"/>
</dbReference>
<dbReference type="PANTHER" id="PTHR43798">
    <property type="entry name" value="MONOACYLGLYCEROL LIPASE"/>
    <property type="match status" value="1"/>
</dbReference>
<dbReference type="GO" id="GO:0090499">
    <property type="term" value="F:pimelyl-[acyl-carrier protein] methyl ester esterase activity"/>
    <property type="evidence" value="ECO:0007669"/>
    <property type="project" value="UniProtKB-EC"/>
</dbReference>
<feature type="binding site" evidence="5">
    <location>
        <begin position="143"/>
        <end position="147"/>
    </location>
    <ligand>
        <name>substrate</name>
    </ligand>
</feature>
<feature type="active site" description="Nucleophile" evidence="5">
    <location>
        <position position="82"/>
    </location>
</feature>
<accession>A0AAJ5PU01</accession>
<comment type="catalytic activity">
    <reaction evidence="5">
        <text>6-carboxyhexanoyl-[ACP] methyl ester + H2O = 6-carboxyhexanoyl-[ACP] + methanol + H(+)</text>
        <dbReference type="Rhea" id="RHEA:42700"/>
        <dbReference type="Rhea" id="RHEA-COMP:9955"/>
        <dbReference type="Rhea" id="RHEA-COMP:10186"/>
        <dbReference type="ChEBI" id="CHEBI:15377"/>
        <dbReference type="ChEBI" id="CHEBI:15378"/>
        <dbReference type="ChEBI" id="CHEBI:17790"/>
        <dbReference type="ChEBI" id="CHEBI:78846"/>
        <dbReference type="ChEBI" id="CHEBI:82735"/>
        <dbReference type="EC" id="3.1.1.85"/>
    </reaction>
</comment>
<keyword evidence="3 5" id="KW-0093">Biotin biosynthesis</keyword>
<proteinExistence type="inferred from homology"/>
<dbReference type="InterPro" id="IPR029058">
    <property type="entry name" value="AB_hydrolase_fold"/>
</dbReference>
<feature type="active site" evidence="5">
    <location>
        <position position="207"/>
    </location>
</feature>
<comment type="function">
    <text evidence="5">The physiological role of BioH is to remove the methyl group introduced by BioC when the pimeloyl moiety is complete. It allows to synthesize pimeloyl-ACP via the fatty acid synthetic pathway through the hydrolysis of the ester bonds of pimeloyl-ACP esters.</text>
</comment>
<dbReference type="Gene3D" id="3.40.50.1820">
    <property type="entry name" value="alpha/beta hydrolase"/>
    <property type="match status" value="1"/>
</dbReference>
<feature type="domain" description="AB hydrolase-1" evidence="6">
    <location>
        <begin position="16"/>
        <end position="241"/>
    </location>
</feature>
<keyword evidence="1 5" id="KW-0719">Serine esterase</keyword>
<reference evidence="7" key="1">
    <citation type="submission" date="2022-11" db="EMBL/GenBank/DDBJ databases">
        <title>The whole genome sequencing of pests is an important tool to study the evolution of the plant-insect interaction and insecticide resistance.</title>
        <authorList>
            <person name="Kananovich Y."/>
        </authorList>
    </citation>
    <scope>NUCLEOTIDE SEQUENCE</scope>
    <source>
        <strain evidence="7">BSU_Bre_2018</strain>
    </source>
</reference>
<dbReference type="InterPro" id="IPR010076">
    <property type="entry name" value="BioH"/>
</dbReference>
<evidence type="ECO:0000256" key="4">
    <source>
        <dbReference type="ARBA" id="ARBA00022801"/>
    </source>
</evidence>
<evidence type="ECO:0000313" key="8">
    <source>
        <dbReference type="Proteomes" id="UP001163440"/>
    </source>
</evidence>
<evidence type="ECO:0000256" key="5">
    <source>
        <dbReference type="HAMAP-Rule" id="MF_01260"/>
    </source>
</evidence>
<dbReference type="RefSeq" id="WP_158365913.1">
    <property type="nucleotide sequence ID" value="NZ_CP034882.1"/>
</dbReference>
<comment type="pathway">
    <text evidence="5">Cofactor biosynthesis; biotin biosynthesis.</text>
</comment>